<dbReference type="AlphaFoldDB" id="A0A164KUG6"/>
<protein>
    <submittedName>
        <fullName evidence="2">Uncharacterized protein</fullName>
    </submittedName>
</protein>
<keyword evidence="3" id="KW-1185">Reference proteome</keyword>
<comment type="caution">
    <text evidence="2">The sequence shown here is derived from an EMBL/GenBank/DDBJ whole genome shotgun (WGS) entry which is preliminary data.</text>
</comment>
<proteinExistence type="predicted"/>
<evidence type="ECO:0000313" key="3">
    <source>
        <dbReference type="Proteomes" id="UP000076858"/>
    </source>
</evidence>
<sequence>MRVGFDKNRLNGSTRVAQMRRSKQTERNSKRLETHCLTIHRAETTTTTKKKK</sequence>
<name>A0A164KUG6_9CRUS</name>
<accession>A0A164KUG6</accession>
<evidence type="ECO:0000313" key="2">
    <source>
        <dbReference type="EMBL" id="KZS03544.1"/>
    </source>
</evidence>
<feature type="region of interest" description="Disordered" evidence="1">
    <location>
        <begin position="1"/>
        <end position="30"/>
    </location>
</feature>
<reference evidence="2 3" key="1">
    <citation type="submission" date="2016-03" db="EMBL/GenBank/DDBJ databases">
        <title>EvidentialGene: Evidence-directed Construction of Genes on Genomes.</title>
        <authorList>
            <person name="Gilbert D.G."/>
            <person name="Choi J.-H."/>
            <person name="Mockaitis K."/>
            <person name="Colbourne J."/>
            <person name="Pfrender M."/>
        </authorList>
    </citation>
    <scope>NUCLEOTIDE SEQUENCE [LARGE SCALE GENOMIC DNA]</scope>
    <source>
        <strain evidence="2 3">Xinb3</strain>
        <tissue evidence="2">Complete organism</tissue>
    </source>
</reference>
<evidence type="ECO:0000256" key="1">
    <source>
        <dbReference type="SAM" id="MobiDB-lite"/>
    </source>
</evidence>
<organism evidence="2 3">
    <name type="scientific">Daphnia magna</name>
    <dbReference type="NCBI Taxonomy" id="35525"/>
    <lineage>
        <taxon>Eukaryota</taxon>
        <taxon>Metazoa</taxon>
        <taxon>Ecdysozoa</taxon>
        <taxon>Arthropoda</taxon>
        <taxon>Crustacea</taxon>
        <taxon>Branchiopoda</taxon>
        <taxon>Diplostraca</taxon>
        <taxon>Cladocera</taxon>
        <taxon>Anomopoda</taxon>
        <taxon>Daphniidae</taxon>
        <taxon>Daphnia</taxon>
    </lineage>
</organism>
<gene>
    <name evidence="2" type="ORF">APZ42_033759</name>
</gene>
<dbReference type="EMBL" id="LRGB01003257">
    <property type="protein sequence ID" value="KZS03544.1"/>
    <property type="molecule type" value="Genomic_DNA"/>
</dbReference>
<dbReference type="Proteomes" id="UP000076858">
    <property type="component" value="Unassembled WGS sequence"/>
</dbReference>